<dbReference type="SUPFAM" id="SSF56112">
    <property type="entry name" value="Protein kinase-like (PK-like)"/>
    <property type="match status" value="1"/>
</dbReference>
<sequence>MHPFGPETEHRLVEALLAVREAIVDALVWFGDMCMALFDWLAQGQSHPVDVIKKDDDLWSPRHSHVPPLQQGYPAGMASEAAFLSHFLPAPGNHPLPSTQHISSSTLRADMQRHCLPGPGLPQFAMPRQGEGVPQDGHAHLHGQNGLRPEASHGTASRPVISQAQQPLQYQQMYQHYPPSRLTAAQPAQGTWLIDMAGSGQPPHLLHSPAQATIPANLPPAQSVAQHSEASQDLAAGAGQESSGALAEHVPSRSPPRHLAAWGPPLGSAPVSRGESPERPARQAGSALSLTDLRRMPSGPPAGMHLINPEEITLGALVGEGGFGKVYYGEWAGQEVAVKVMSAEASHQTVVLQEFQREVVTMTMLPGHPHVLRLLGACIQPPLMALVTPYCPKGSLYALLHSPTVQMSWGQVAFICWGAAKGMQHLHSHHVIHRDLKSGNLLVDDALCVRVADFGLARVMHDLHTLTGGLGTFQWMAPEVLAHQRYSKKADVYSFAVVLWECTARQVPYAGVSGIQAALAVMHRGLRPDIPGHTPPALAALIRDCWQPLPDQRPSFEDVAARLEAMYRDFTST</sequence>
<feature type="region of interest" description="Disordered" evidence="7">
    <location>
        <begin position="130"/>
        <end position="159"/>
    </location>
</feature>
<keyword evidence="1" id="KW-0723">Serine/threonine-protein kinase</keyword>
<dbReference type="PRINTS" id="PR00109">
    <property type="entry name" value="TYRKINASE"/>
</dbReference>
<accession>A0ABR2YHV6</accession>
<keyword evidence="3 6" id="KW-0547">Nucleotide-binding</keyword>
<comment type="caution">
    <text evidence="9">The sequence shown here is derived from an EMBL/GenBank/DDBJ whole genome shotgun (WGS) entry which is preliminary data.</text>
</comment>
<evidence type="ECO:0000256" key="1">
    <source>
        <dbReference type="ARBA" id="ARBA00022527"/>
    </source>
</evidence>
<dbReference type="InterPro" id="IPR051681">
    <property type="entry name" value="Ser/Thr_Kinases-Pseudokinases"/>
</dbReference>
<keyword evidence="5 6" id="KW-0067">ATP-binding</keyword>
<dbReference type="InterPro" id="IPR017441">
    <property type="entry name" value="Protein_kinase_ATP_BS"/>
</dbReference>
<dbReference type="PANTHER" id="PTHR44329">
    <property type="entry name" value="SERINE/THREONINE-PROTEIN KINASE TNNI3K-RELATED"/>
    <property type="match status" value="1"/>
</dbReference>
<dbReference type="PROSITE" id="PS00107">
    <property type="entry name" value="PROTEIN_KINASE_ATP"/>
    <property type="match status" value="1"/>
</dbReference>
<keyword evidence="4" id="KW-0418">Kinase</keyword>
<evidence type="ECO:0000256" key="6">
    <source>
        <dbReference type="PROSITE-ProRule" id="PRU10141"/>
    </source>
</evidence>
<evidence type="ECO:0000256" key="4">
    <source>
        <dbReference type="ARBA" id="ARBA00022777"/>
    </source>
</evidence>
<dbReference type="CDD" id="cd13999">
    <property type="entry name" value="STKc_MAP3K-like"/>
    <property type="match status" value="1"/>
</dbReference>
<dbReference type="InterPro" id="IPR008271">
    <property type="entry name" value="Ser/Thr_kinase_AS"/>
</dbReference>
<dbReference type="EMBL" id="JALJOT010000011">
    <property type="protein sequence ID" value="KAK9905737.1"/>
    <property type="molecule type" value="Genomic_DNA"/>
</dbReference>
<dbReference type="SMART" id="SM00220">
    <property type="entry name" value="S_TKc"/>
    <property type="match status" value="1"/>
</dbReference>
<proteinExistence type="predicted"/>
<dbReference type="InterPro" id="IPR000719">
    <property type="entry name" value="Prot_kinase_dom"/>
</dbReference>
<dbReference type="Gene3D" id="1.10.510.10">
    <property type="entry name" value="Transferase(Phosphotransferase) domain 1"/>
    <property type="match status" value="1"/>
</dbReference>
<evidence type="ECO:0000256" key="5">
    <source>
        <dbReference type="ARBA" id="ARBA00022840"/>
    </source>
</evidence>
<evidence type="ECO:0000256" key="7">
    <source>
        <dbReference type="SAM" id="MobiDB-lite"/>
    </source>
</evidence>
<evidence type="ECO:0000256" key="2">
    <source>
        <dbReference type="ARBA" id="ARBA00022679"/>
    </source>
</evidence>
<dbReference type="Gene3D" id="3.30.200.20">
    <property type="entry name" value="Phosphorylase Kinase, domain 1"/>
    <property type="match status" value="1"/>
</dbReference>
<organism evidence="9 10">
    <name type="scientific">Coccomyxa subellipsoidea</name>
    <dbReference type="NCBI Taxonomy" id="248742"/>
    <lineage>
        <taxon>Eukaryota</taxon>
        <taxon>Viridiplantae</taxon>
        <taxon>Chlorophyta</taxon>
        <taxon>core chlorophytes</taxon>
        <taxon>Trebouxiophyceae</taxon>
        <taxon>Trebouxiophyceae incertae sedis</taxon>
        <taxon>Coccomyxaceae</taxon>
        <taxon>Coccomyxa</taxon>
    </lineage>
</organism>
<evidence type="ECO:0000259" key="8">
    <source>
        <dbReference type="PROSITE" id="PS50011"/>
    </source>
</evidence>
<dbReference type="Proteomes" id="UP001491310">
    <property type="component" value="Unassembled WGS sequence"/>
</dbReference>
<evidence type="ECO:0000313" key="9">
    <source>
        <dbReference type="EMBL" id="KAK9905737.1"/>
    </source>
</evidence>
<protein>
    <recommendedName>
        <fullName evidence="8">Protein kinase domain-containing protein</fullName>
    </recommendedName>
</protein>
<dbReference type="InterPro" id="IPR011009">
    <property type="entry name" value="Kinase-like_dom_sf"/>
</dbReference>
<dbReference type="InterPro" id="IPR001245">
    <property type="entry name" value="Ser-Thr/Tyr_kinase_cat_dom"/>
</dbReference>
<dbReference type="PROSITE" id="PS50011">
    <property type="entry name" value="PROTEIN_KINASE_DOM"/>
    <property type="match status" value="1"/>
</dbReference>
<evidence type="ECO:0000256" key="3">
    <source>
        <dbReference type="ARBA" id="ARBA00022741"/>
    </source>
</evidence>
<feature type="binding site" evidence="6">
    <location>
        <position position="339"/>
    </location>
    <ligand>
        <name>ATP</name>
        <dbReference type="ChEBI" id="CHEBI:30616"/>
    </ligand>
</feature>
<dbReference type="PROSITE" id="PS00108">
    <property type="entry name" value="PROTEIN_KINASE_ST"/>
    <property type="match status" value="1"/>
</dbReference>
<reference evidence="9 10" key="1">
    <citation type="journal article" date="2024" name="Nat. Commun.">
        <title>Phylogenomics reveals the evolutionary origins of lichenization in chlorophyte algae.</title>
        <authorList>
            <person name="Puginier C."/>
            <person name="Libourel C."/>
            <person name="Otte J."/>
            <person name="Skaloud P."/>
            <person name="Haon M."/>
            <person name="Grisel S."/>
            <person name="Petersen M."/>
            <person name="Berrin J.G."/>
            <person name="Delaux P.M."/>
            <person name="Dal Grande F."/>
            <person name="Keller J."/>
        </authorList>
    </citation>
    <scope>NUCLEOTIDE SEQUENCE [LARGE SCALE GENOMIC DNA]</scope>
    <source>
        <strain evidence="9 10">SAG 216-7</strain>
    </source>
</reference>
<evidence type="ECO:0000313" key="10">
    <source>
        <dbReference type="Proteomes" id="UP001491310"/>
    </source>
</evidence>
<dbReference type="Pfam" id="PF07714">
    <property type="entry name" value="PK_Tyr_Ser-Thr"/>
    <property type="match status" value="1"/>
</dbReference>
<keyword evidence="2" id="KW-0808">Transferase</keyword>
<keyword evidence="10" id="KW-1185">Reference proteome</keyword>
<dbReference type="PANTHER" id="PTHR44329:SF298">
    <property type="entry name" value="MIXED LINEAGE KINASE DOMAIN-LIKE PROTEIN"/>
    <property type="match status" value="1"/>
</dbReference>
<gene>
    <name evidence="9" type="ORF">WJX75_005400</name>
</gene>
<feature type="region of interest" description="Disordered" evidence="7">
    <location>
        <begin position="200"/>
        <end position="301"/>
    </location>
</feature>
<feature type="domain" description="Protein kinase" evidence="8">
    <location>
        <begin position="312"/>
        <end position="567"/>
    </location>
</feature>
<name>A0ABR2YHV6_9CHLO</name>